<dbReference type="InterPro" id="IPR023430">
    <property type="entry name" value="Pept_HybD-like_dom_sf"/>
</dbReference>
<keyword evidence="3" id="KW-0064">Aspartyl protease</keyword>
<dbReference type="STRING" id="472759.Nhal_1952"/>
<keyword evidence="4" id="KW-0378">Hydrolase</keyword>
<dbReference type="EMBL" id="CP001798">
    <property type="protein sequence ID" value="ADE15060.1"/>
    <property type="molecule type" value="Genomic_DNA"/>
</dbReference>
<dbReference type="Proteomes" id="UP000001844">
    <property type="component" value="Chromosome"/>
</dbReference>
<keyword evidence="6" id="KW-1185">Reference proteome</keyword>
<dbReference type="PANTHER" id="PTHR30302:SF1">
    <property type="entry name" value="HYDROGENASE 2 MATURATION PROTEASE"/>
    <property type="match status" value="1"/>
</dbReference>
<evidence type="ECO:0000256" key="3">
    <source>
        <dbReference type="ARBA" id="ARBA00022750"/>
    </source>
</evidence>
<dbReference type="PANTHER" id="PTHR30302">
    <property type="entry name" value="HYDROGENASE 1 MATURATION PROTEASE"/>
    <property type="match status" value="1"/>
</dbReference>
<evidence type="ECO:0000256" key="4">
    <source>
        <dbReference type="ARBA" id="ARBA00022801"/>
    </source>
</evidence>
<dbReference type="HOGENOM" id="CLU_099037_2_2_6"/>
<protein>
    <submittedName>
        <fullName evidence="5">Hydrogenase maturation protease</fullName>
    </submittedName>
</protein>
<dbReference type="GO" id="GO:0016485">
    <property type="term" value="P:protein processing"/>
    <property type="evidence" value="ECO:0007669"/>
    <property type="project" value="TreeGrafter"/>
</dbReference>
<evidence type="ECO:0000256" key="2">
    <source>
        <dbReference type="ARBA" id="ARBA00022670"/>
    </source>
</evidence>
<dbReference type="eggNOG" id="COG0680">
    <property type="taxonomic scope" value="Bacteria"/>
</dbReference>
<sequence>MATPIRICGVGSPFGDDQIGWQAIEALERSKVLEVLPTGMVTTCLCDRPGPRLLEILKGAELGIIIDAMMSGATPGTLKCVQFDSLSVFESPYSTHGFDLASTLALGAALEELPPQLFIYGIEIEAPTVNSQNTVSNPALAAAIPELIKAIENTLKVFCQRFFLKKQKG</sequence>
<dbReference type="GO" id="GO:0004190">
    <property type="term" value="F:aspartic-type endopeptidase activity"/>
    <property type="evidence" value="ECO:0007669"/>
    <property type="project" value="UniProtKB-KW"/>
</dbReference>
<dbReference type="GO" id="GO:0008047">
    <property type="term" value="F:enzyme activator activity"/>
    <property type="evidence" value="ECO:0007669"/>
    <property type="project" value="InterPro"/>
</dbReference>
<evidence type="ECO:0000256" key="1">
    <source>
        <dbReference type="ARBA" id="ARBA00006814"/>
    </source>
</evidence>
<evidence type="ECO:0000313" key="6">
    <source>
        <dbReference type="Proteomes" id="UP000001844"/>
    </source>
</evidence>
<reference evidence="6" key="1">
    <citation type="submission" date="2010-04" db="EMBL/GenBank/DDBJ databases">
        <title>Complete genome sequence of Nitrosococcus halophilus Nc4, a salt-adapted, aerobic obligate ammonia-oxidizing sulfur purple bacterium.</title>
        <authorList>
            <consortium name="US DOE Joint Genome Institute"/>
            <person name="Campbell M.A."/>
            <person name="Malfatti S.A."/>
            <person name="Chain P.S.G."/>
            <person name="Heidelberg J.F."/>
            <person name="Ward B.B."/>
            <person name="Klotz M.G."/>
        </authorList>
    </citation>
    <scope>NUCLEOTIDE SEQUENCE [LARGE SCALE GENOMIC DNA]</scope>
    <source>
        <strain evidence="6">Nc4</strain>
    </source>
</reference>
<proteinExistence type="inferred from homology"/>
<dbReference type="OrthoDB" id="9808862at2"/>
<name>D5C3T8_NITHN</name>
<dbReference type="Pfam" id="PF01750">
    <property type="entry name" value="HycI"/>
    <property type="match status" value="1"/>
</dbReference>
<dbReference type="Gene3D" id="3.40.50.1450">
    <property type="entry name" value="HybD-like"/>
    <property type="match status" value="1"/>
</dbReference>
<dbReference type="CDD" id="cd00518">
    <property type="entry name" value="H2MP"/>
    <property type="match status" value="1"/>
</dbReference>
<evidence type="ECO:0000313" key="5">
    <source>
        <dbReference type="EMBL" id="ADE15060.1"/>
    </source>
</evidence>
<accession>D5C3T8</accession>
<dbReference type="SUPFAM" id="SSF53163">
    <property type="entry name" value="HybD-like"/>
    <property type="match status" value="1"/>
</dbReference>
<dbReference type="RefSeq" id="WP_013032926.1">
    <property type="nucleotide sequence ID" value="NC_013960.1"/>
</dbReference>
<dbReference type="AlphaFoldDB" id="D5C3T8"/>
<comment type="similarity">
    <text evidence="1">Belongs to the peptidase A31 family.</text>
</comment>
<gene>
    <name evidence="5" type="ordered locus">Nhal_1952</name>
</gene>
<dbReference type="KEGG" id="nhl:Nhal_1952"/>
<organism evidence="5 6">
    <name type="scientific">Nitrosococcus halophilus (strain Nc4)</name>
    <dbReference type="NCBI Taxonomy" id="472759"/>
    <lineage>
        <taxon>Bacteria</taxon>
        <taxon>Pseudomonadati</taxon>
        <taxon>Pseudomonadota</taxon>
        <taxon>Gammaproteobacteria</taxon>
        <taxon>Chromatiales</taxon>
        <taxon>Chromatiaceae</taxon>
        <taxon>Nitrosococcus</taxon>
    </lineage>
</organism>
<dbReference type="NCBIfam" id="TIGR00072">
    <property type="entry name" value="hydrog_prot"/>
    <property type="match status" value="1"/>
</dbReference>
<keyword evidence="2 5" id="KW-0645">Protease</keyword>
<dbReference type="InterPro" id="IPR000671">
    <property type="entry name" value="Peptidase_A31"/>
</dbReference>